<dbReference type="OrthoDB" id="2756618at2759"/>
<reference evidence="2 3" key="1">
    <citation type="submission" date="2015-04" db="EMBL/GenBank/DDBJ databases">
        <title>Complete genome sequence of Schizopora paradoxa KUC8140, a cosmopolitan wood degrader in East Asia.</title>
        <authorList>
            <consortium name="DOE Joint Genome Institute"/>
            <person name="Min B."/>
            <person name="Park H."/>
            <person name="Jang Y."/>
            <person name="Kim J.-J."/>
            <person name="Kim K.H."/>
            <person name="Pangilinan J."/>
            <person name="Lipzen A."/>
            <person name="Riley R."/>
            <person name="Grigoriev I.V."/>
            <person name="Spatafora J.W."/>
            <person name="Choi I.-G."/>
        </authorList>
    </citation>
    <scope>NUCLEOTIDE SEQUENCE [LARGE SCALE GENOMIC DNA]</scope>
    <source>
        <strain evidence="2 3">KUC8140</strain>
    </source>
</reference>
<dbReference type="EMBL" id="KQ085964">
    <property type="protein sequence ID" value="KLO13134.1"/>
    <property type="molecule type" value="Genomic_DNA"/>
</dbReference>
<feature type="transmembrane region" description="Helical" evidence="1">
    <location>
        <begin position="48"/>
        <end position="67"/>
    </location>
</feature>
<gene>
    <name evidence="2" type="ORF">SCHPADRAFT_997573</name>
</gene>
<sequence>MDGLSLSLATLLALALESILFGLFCALVVVTLYILLDRGEWKSSKHRMAMAATMITMVLLGGAHVAIDIRRVVLAFIMQPEGRDELLNDVSSPLYIARTSTYVVQTFLGDAFIVYRAYVVTGKNKFSIPFSIICISASICISVLCGIKYSMASWSATVFDLTPWTIAYFVVTFVINLTCTIIISVRIWWTRRDAGRVSVTAYRHTSQALKIVVESGAAYSILLITLAVTYVSKSWSQYIVVDALVQAIGIVFTLILLRVSLGVAQESPFGLVNIPHSNHIEARQLHLSKHLEINMTITKDSFDDAPLESHSIRSGSSSSDTMLMVSEGSGSDVAYKEQLKLGDEAGAAQTVAGLEIEAKAVGQFTQN</sequence>
<accession>A0A0H2RMN5</accession>
<dbReference type="STRING" id="27342.A0A0H2RMN5"/>
<feature type="transmembrane region" description="Helical" evidence="1">
    <location>
        <begin position="166"/>
        <end position="189"/>
    </location>
</feature>
<proteinExistence type="predicted"/>
<feature type="transmembrane region" description="Helical" evidence="1">
    <location>
        <begin position="130"/>
        <end position="151"/>
    </location>
</feature>
<keyword evidence="1" id="KW-1133">Transmembrane helix</keyword>
<feature type="transmembrane region" description="Helical" evidence="1">
    <location>
        <begin position="209"/>
        <end position="232"/>
    </location>
</feature>
<protein>
    <submittedName>
        <fullName evidence="2">Uncharacterized protein</fullName>
    </submittedName>
</protein>
<keyword evidence="1" id="KW-0472">Membrane</keyword>
<dbReference type="AlphaFoldDB" id="A0A0H2RMN5"/>
<evidence type="ECO:0000313" key="2">
    <source>
        <dbReference type="EMBL" id="KLO13134.1"/>
    </source>
</evidence>
<evidence type="ECO:0000256" key="1">
    <source>
        <dbReference type="SAM" id="Phobius"/>
    </source>
</evidence>
<dbReference type="Proteomes" id="UP000053477">
    <property type="component" value="Unassembled WGS sequence"/>
</dbReference>
<feature type="transmembrane region" description="Helical" evidence="1">
    <location>
        <begin position="95"/>
        <end position="118"/>
    </location>
</feature>
<feature type="transmembrane region" description="Helical" evidence="1">
    <location>
        <begin position="12"/>
        <end position="36"/>
    </location>
</feature>
<keyword evidence="3" id="KW-1185">Reference proteome</keyword>
<keyword evidence="1" id="KW-0812">Transmembrane</keyword>
<organism evidence="2 3">
    <name type="scientific">Schizopora paradoxa</name>
    <dbReference type="NCBI Taxonomy" id="27342"/>
    <lineage>
        <taxon>Eukaryota</taxon>
        <taxon>Fungi</taxon>
        <taxon>Dikarya</taxon>
        <taxon>Basidiomycota</taxon>
        <taxon>Agaricomycotina</taxon>
        <taxon>Agaricomycetes</taxon>
        <taxon>Hymenochaetales</taxon>
        <taxon>Schizoporaceae</taxon>
        <taxon>Schizopora</taxon>
    </lineage>
</organism>
<feature type="transmembrane region" description="Helical" evidence="1">
    <location>
        <begin position="238"/>
        <end position="257"/>
    </location>
</feature>
<evidence type="ECO:0000313" key="3">
    <source>
        <dbReference type="Proteomes" id="UP000053477"/>
    </source>
</evidence>
<name>A0A0H2RMN5_9AGAM</name>
<dbReference type="InParanoid" id="A0A0H2RMN5"/>